<dbReference type="SMART" id="SM00389">
    <property type="entry name" value="HOX"/>
    <property type="match status" value="1"/>
</dbReference>
<evidence type="ECO:0000256" key="1">
    <source>
        <dbReference type="ARBA" id="ARBA00004123"/>
    </source>
</evidence>
<evidence type="ECO:0000256" key="3">
    <source>
        <dbReference type="ARBA" id="ARBA00023155"/>
    </source>
</evidence>
<accession>A0A1R1PVQ4</accession>
<dbReference type="GO" id="GO:0000978">
    <property type="term" value="F:RNA polymerase II cis-regulatory region sequence-specific DNA binding"/>
    <property type="evidence" value="ECO:0007669"/>
    <property type="project" value="TreeGrafter"/>
</dbReference>
<dbReference type="GO" id="GO:0005634">
    <property type="term" value="C:nucleus"/>
    <property type="evidence" value="ECO:0007669"/>
    <property type="project" value="UniProtKB-SubCell"/>
</dbReference>
<keyword evidence="2 5" id="KW-0238">DNA-binding</keyword>
<dbReference type="PROSITE" id="PS00027">
    <property type="entry name" value="HOMEOBOX_1"/>
    <property type="match status" value="1"/>
</dbReference>
<protein>
    <submittedName>
        <fullName evidence="9">Homeobox protein 10</fullName>
    </submittedName>
</protein>
<evidence type="ECO:0000259" key="8">
    <source>
        <dbReference type="PROSITE" id="PS50071"/>
    </source>
</evidence>
<comment type="subcellular location">
    <subcellularLocation>
        <location evidence="1 5 6">Nucleus</location>
    </subcellularLocation>
</comment>
<organism evidence="9 10">
    <name type="scientific">Zancudomyces culisetae</name>
    <name type="common">Gut fungus</name>
    <name type="synonym">Smittium culisetae</name>
    <dbReference type="NCBI Taxonomy" id="1213189"/>
    <lineage>
        <taxon>Eukaryota</taxon>
        <taxon>Fungi</taxon>
        <taxon>Fungi incertae sedis</taxon>
        <taxon>Zoopagomycota</taxon>
        <taxon>Kickxellomycotina</taxon>
        <taxon>Harpellomycetes</taxon>
        <taxon>Harpellales</taxon>
        <taxon>Legeriomycetaceae</taxon>
        <taxon>Zancudomyces</taxon>
    </lineage>
</organism>
<dbReference type="AlphaFoldDB" id="A0A1R1PVQ4"/>
<reference evidence="10" key="1">
    <citation type="submission" date="2017-01" db="EMBL/GenBank/DDBJ databases">
        <authorList>
            <person name="Wang Y."/>
            <person name="White M."/>
            <person name="Kvist S."/>
            <person name="Moncalvo J.-M."/>
        </authorList>
    </citation>
    <scope>NUCLEOTIDE SEQUENCE [LARGE SCALE GENOMIC DNA]</scope>
    <source>
        <strain evidence="10">COL-18-3</strain>
    </source>
</reference>
<keyword evidence="4 5" id="KW-0539">Nucleus</keyword>
<evidence type="ECO:0000256" key="2">
    <source>
        <dbReference type="ARBA" id="ARBA00023125"/>
    </source>
</evidence>
<keyword evidence="3 5" id="KW-0371">Homeobox</keyword>
<sequence>MLLKFVHCTYDKEKGSLYEANNSARETKKRKRTTDKQLALLLEAYATTKKPTPKQRNELARVLDMSSRQIQIWFQNRRAIEKRTLKSNSSKKDVAIDKKKHVLDHKMDTLFRKKQETPTKSTLSASKDEPDNKTVYISDCSTNIMAPIRESDPFEDEKRSAEVAHGQDFPGFFTGGTDNDPITAELLGFSTSLLNQSYTFMHPSYPSYPSHLSYPSHPSHQPHLVALPNQEVYSDTRTIPGNNTNNMNNNVHNSGDIIGSNNNNVNNTGMDSTRLNFFPVETSFDSNLSRENNYPQLTQTQINIDGSVGGNVMQNQPPLFSNYSFVTPTPFSNNFFTNCDSDMRKNRKL</sequence>
<comment type="caution">
    <text evidence="9">The sequence shown here is derived from an EMBL/GenBank/DDBJ whole genome shotgun (WGS) entry which is preliminary data.</text>
</comment>
<feature type="region of interest" description="Disordered" evidence="7">
    <location>
        <begin position="114"/>
        <end position="135"/>
    </location>
</feature>
<dbReference type="InterPro" id="IPR051000">
    <property type="entry name" value="Homeobox_DNA-bind_prot"/>
</dbReference>
<evidence type="ECO:0000313" key="10">
    <source>
        <dbReference type="Proteomes" id="UP000188320"/>
    </source>
</evidence>
<dbReference type="SUPFAM" id="SSF46689">
    <property type="entry name" value="Homeodomain-like"/>
    <property type="match status" value="1"/>
</dbReference>
<feature type="domain" description="Homeobox" evidence="8">
    <location>
        <begin position="24"/>
        <end position="84"/>
    </location>
</feature>
<feature type="DNA-binding region" description="Homeobox" evidence="5">
    <location>
        <begin position="26"/>
        <end position="85"/>
    </location>
</feature>
<dbReference type="PANTHER" id="PTHR24324">
    <property type="entry name" value="HOMEOBOX PROTEIN HHEX"/>
    <property type="match status" value="1"/>
</dbReference>
<dbReference type="PROSITE" id="PS50071">
    <property type="entry name" value="HOMEOBOX_2"/>
    <property type="match status" value="1"/>
</dbReference>
<dbReference type="InterPro" id="IPR009057">
    <property type="entry name" value="Homeodomain-like_sf"/>
</dbReference>
<gene>
    <name evidence="9" type="ORF">AX774_g1416</name>
</gene>
<name>A0A1R1PVQ4_ZANCU</name>
<dbReference type="CDD" id="cd00086">
    <property type="entry name" value="homeodomain"/>
    <property type="match status" value="1"/>
</dbReference>
<proteinExistence type="predicted"/>
<evidence type="ECO:0000256" key="7">
    <source>
        <dbReference type="SAM" id="MobiDB-lite"/>
    </source>
</evidence>
<evidence type="ECO:0000256" key="4">
    <source>
        <dbReference type="ARBA" id="ARBA00023242"/>
    </source>
</evidence>
<dbReference type="OrthoDB" id="6159439at2759"/>
<keyword evidence="10" id="KW-1185">Reference proteome</keyword>
<evidence type="ECO:0000256" key="6">
    <source>
        <dbReference type="RuleBase" id="RU000682"/>
    </source>
</evidence>
<dbReference type="Gene3D" id="1.10.10.60">
    <property type="entry name" value="Homeodomain-like"/>
    <property type="match status" value="1"/>
</dbReference>
<evidence type="ECO:0000313" key="9">
    <source>
        <dbReference type="EMBL" id="OMH85055.1"/>
    </source>
</evidence>
<dbReference type="InterPro" id="IPR001356">
    <property type="entry name" value="HD"/>
</dbReference>
<dbReference type="PANTHER" id="PTHR24324:SF5">
    <property type="entry name" value="HEMATOPOIETICALLY-EXPRESSED HOMEOBOX PROTEIN HHEX"/>
    <property type="match status" value="1"/>
</dbReference>
<dbReference type="InterPro" id="IPR017970">
    <property type="entry name" value="Homeobox_CS"/>
</dbReference>
<dbReference type="GO" id="GO:0000981">
    <property type="term" value="F:DNA-binding transcription factor activity, RNA polymerase II-specific"/>
    <property type="evidence" value="ECO:0007669"/>
    <property type="project" value="InterPro"/>
</dbReference>
<dbReference type="GO" id="GO:0030154">
    <property type="term" value="P:cell differentiation"/>
    <property type="evidence" value="ECO:0007669"/>
    <property type="project" value="TreeGrafter"/>
</dbReference>
<dbReference type="EMBL" id="LSSK01000114">
    <property type="protein sequence ID" value="OMH85055.1"/>
    <property type="molecule type" value="Genomic_DNA"/>
</dbReference>
<dbReference type="Proteomes" id="UP000188320">
    <property type="component" value="Unassembled WGS sequence"/>
</dbReference>
<dbReference type="Pfam" id="PF00046">
    <property type="entry name" value="Homeodomain"/>
    <property type="match status" value="1"/>
</dbReference>
<evidence type="ECO:0000256" key="5">
    <source>
        <dbReference type="PROSITE-ProRule" id="PRU00108"/>
    </source>
</evidence>